<sequence length="81" mass="8893">MATAVTVKGQVTLPKAVREAAGIRPGDYVEARATALGTVVIEKTRTDALGRIEHSLEELRRRGIFASMSAEEILRLTREEE</sequence>
<dbReference type="NCBIfam" id="TIGR01439">
    <property type="entry name" value="lp_hng_hel_AbrB"/>
    <property type="match status" value="1"/>
</dbReference>
<dbReference type="EMBL" id="JAUSVX010000009">
    <property type="protein sequence ID" value="MDQ0471653.1"/>
    <property type="molecule type" value="Genomic_DNA"/>
</dbReference>
<name>A0ABU0JBK3_9HYPH</name>
<evidence type="ECO:0000256" key="1">
    <source>
        <dbReference type="PROSITE-ProRule" id="PRU01076"/>
    </source>
</evidence>
<proteinExistence type="predicted"/>
<dbReference type="InterPro" id="IPR037914">
    <property type="entry name" value="SpoVT-AbrB_sf"/>
</dbReference>
<organism evidence="3 4">
    <name type="scientific">Labrys wisconsinensis</name>
    <dbReference type="NCBI Taxonomy" id="425677"/>
    <lineage>
        <taxon>Bacteria</taxon>
        <taxon>Pseudomonadati</taxon>
        <taxon>Pseudomonadota</taxon>
        <taxon>Alphaproteobacteria</taxon>
        <taxon>Hyphomicrobiales</taxon>
        <taxon>Xanthobacteraceae</taxon>
        <taxon>Labrys</taxon>
    </lineage>
</organism>
<dbReference type="SUPFAM" id="SSF89447">
    <property type="entry name" value="AbrB/MazE/MraZ-like"/>
    <property type="match status" value="1"/>
</dbReference>
<keyword evidence="1" id="KW-0238">DNA-binding</keyword>
<comment type="caution">
    <text evidence="3">The sequence shown here is derived from an EMBL/GenBank/DDBJ whole genome shotgun (WGS) entry which is preliminary data.</text>
</comment>
<reference evidence="3 4" key="1">
    <citation type="submission" date="2023-07" db="EMBL/GenBank/DDBJ databases">
        <title>Genomic Encyclopedia of Type Strains, Phase IV (KMG-IV): sequencing the most valuable type-strain genomes for metagenomic binning, comparative biology and taxonomic classification.</title>
        <authorList>
            <person name="Goeker M."/>
        </authorList>
    </citation>
    <scope>NUCLEOTIDE SEQUENCE [LARGE SCALE GENOMIC DNA]</scope>
    <source>
        <strain evidence="3 4">DSM 19619</strain>
    </source>
</reference>
<accession>A0ABU0JBK3</accession>
<evidence type="ECO:0000259" key="2">
    <source>
        <dbReference type="PROSITE" id="PS51740"/>
    </source>
</evidence>
<dbReference type="Gene3D" id="2.10.260.10">
    <property type="match status" value="1"/>
</dbReference>
<dbReference type="Pfam" id="PF04014">
    <property type="entry name" value="MazE_antitoxin"/>
    <property type="match status" value="1"/>
</dbReference>
<dbReference type="InterPro" id="IPR007159">
    <property type="entry name" value="SpoVT-AbrB_dom"/>
</dbReference>
<evidence type="ECO:0000313" key="4">
    <source>
        <dbReference type="Proteomes" id="UP001242480"/>
    </source>
</evidence>
<keyword evidence="4" id="KW-1185">Reference proteome</keyword>
<dbReference type="RefSeq" id="WP_307277183.1">
    <property type="nucleotide sequence ID" value="NZ_JAUSVX010000009.1"/>
</dbReference>
<dbReference type="PROSITE" id="PS51740">
    <property type="entry name" value="SPOVT_ABRB"/>
    <property type="match status" value="1"/>
</dbReference>
<evidence type="ECO:0000313" key="3">
    <source>
        <dbReference type="EMBL" id="MDQ0471653.1"/>
    </source>
</evidence>
<gene>
    <name evidence="3" type="ORF">QO011_004678</name>
</gene>
<feature type="domain" description="SpoVT-AbrB" evidence="2">
    <location>
        <begin position="1"/>
        <end position="46"/>
    </location>
</feature>
<dbReference type="SMART" id="SM00966">
    <property type="entry name" value="SpoVT_AbrB"/>
    <property type="match status" value="1"/>
</dbReference>
<protein>
    <submittedName>
        <fullName evidence="3">AbrB family looped-hinge helix DNA binding protein</fullName>
    </submittedName>
</protein>
<dbReference type="Proteomes" id="UP001242480">
    <property type="component" value="Unassembled WGS sequence"/>
</dbReference>